<dbReference type="Pfam" id="PF04205">
    <property type="entry name" value="FMN_bind"/>
    <property type="match status" value="1"/>
</dbReference>
<reference evidence="3 4" key="1">
    <citation type="submission" date="2017-06" db="EMBL/GenBank/DDBJ databases">
        <title>Isolation and characterization of a thermophilic and butanogenic Thermoanaerobacterium thermosaccharolyticum M5 capable of efficient degradation of hemicellulose.</title>
        <authorList>
            <person name="Xin F."/>
            <person name="Jiang Y."/>
        </authorList>
    </citation>
    <scope>NUCLEOTIDE SEQUENCE [LARGE SCALE GENOMIC DNA]</scope>
    <source>
        <strain evidence="3 4">M5</strain>
    </source>
</reference>
<dbReference type="Proteomes" id="UP000215301">
    <property type="component" value="Unassembled WGS sequence"/>
</dbReference>
<evidence type="ECO:0000256" key="1">
    <source>
        <dbReference type="SAM" id="MobiDB-lite"/>
    </source>
</evidence>
<feature type="domain" description="FMN-binding" evidence="2">
    <location>
        <begin position="64"/>
        <end position="148"/>
    </location>
</feature>
<evidence type="ECO:0000259" key="2">
    <source>
        <dbReference type="Pfam" id="PF04205"/>
    </source>
</evidence>
<gene>
    <name evidence="3" type="ORF">CE561_08610</name>
</gene>
<dbReference type="Gene3D" id="3.90.1010.20">
    <property type="match status" value="1"/>
</dbReference>
<name>A0A231VGY3_THETR</name>
<dbReference type="GO" id="GO:0016020">
    <property type="term" value="C:membrane"/>
    <property type="evidence" value="ECO:0007669"/>
    <property type="project" value="InterPro"/>
</dbReference>
<evidence type="ECO:0000313" key="4">
    <source>
        <dbReference type="Proteomes" id="UP000215301"/>
    </source>
</evidence>
<dbReference type="EMBL" id="NKHD01000023">
    <property type="protein sequence ID" value="OXT07251.1"/>
    <property type="molecule type" value="Genomic_DNA"/>
</dbReference>
<dbReference type="GO" id="GO:0010181">
    <property type="term" value="F:FMN binding"/>
    <property type="evidence" value="ECO:0007669"/>
    <property type="project" value="InterPro"/>
</dbReference>
<comment type="caution">
    <text evidence="3">The sequence shown here is derived from an EMBL/GenBank/DDBJ whole genome shotgun (WGS) entry which is preliminary data.</text>
</comment>
<organism evidence="3 4">
    <name type="scientific">Thermoanaerobacterium thermosaccharolyticum</name>
    <name type="common">Clostridium thermosaccharolyticum</name>
    <dbReference type="NCBI Taxonomy" id="1517"/>
    <lineage>
        <taxon>Bacteria</taxon>
        <taxon>Bacillati</taxon>
        <taxon>Bacillota</taxon>
        <taxon>Clostridia</taxon>
        <taxon>Thermoanaerobacterales</taxon>
        <taxon>Thermoanaerobacteraceae</taxon>
        <taxon>Thermoanaerobacterium</taxon>
    </lineage>
</organism>
<evidence type="ECO:0000313" key="3">
    <source>
        <dbReference type="EMBL" id="OXT07251.1"/>
    </source>
</evidence>
<dbReference type="AlphaFoldDB" id="A0A231VGY3"/>
<accession>A0A231VGY3</accession>
<protein>
    <submittedName>
        <fullName evidence="3">FMN-binding protein</fullName>
    </submittedName>
</protein>
<feature type="region of interest" description="Disordered" evidence="1">
    <location>
        <begin position="27"/>
        <end position="56"/>
    </location>
</feature>
<sequence length="152" mass="16867">MKTSKKISSIILITIFVLSLVSCKTMTKPSTQKPKPQTMPKVSYKDGTYTGSGPKWSEGSEDATVVINGGKITSITLRKLDKSGKEINYDKWTGKKDPQTGKVYPNLKKFRVDMANEMIKKQTYNVDTIAGATETTTNWKIAVKNALEKAKK</sequence>
<dbReference type="RefSeq" id="WP_094045526.1">
    <property type="nucleotide sequence ID" value="NZ_NKHD01000023.1"/>
</dbReference>
<dbReference type="PROSITE" id="PS51257">
    <property type="entry name" value="PROKAR_LIPOPROTEIN"/>
    <property type="match status" value="1"/>
</dbReference>
<dbReference type="InterPro" id="IPR007329">
    <property type="entry name" value="FMN-bd"/>
</dbReference>
<proteinExistence type="predicted"/>